<dbReference type="Gene3D" id="3.40.50.150">
    <property type="entry name" value="Vaccinia Virus protein VP39"/>
    <property type="match status" value="1"/>
</dbReference>
<dbReference type="Proteomes" id="UP000597459">
    <property type="component" value="Unassembled WGS sequence"/>
</dbReference>
<feature type="domain" description="Methyltransferase type 11" evidence="1">
    <location>
        <begin position="106"/>
        <end position="150"/>
    </location>
</feature>
<dbReference type="EMBL" id="WOTH01000008">
    <property type="protein sequence ID" value="NHO53446.1"/>
    <property type="molecule type" value="Genomic_DNA"/>
</dbReference>
<dbReference type="AlphaFoldDB" id="A0A967B7E8"/>
<dbReference type="InterPro" id="IPR029063">
    <property type="entry name" value="SAM-dependent_MTases_sf"/>
</dbReference>
<dbReference type="SUPFAM" id="SSF53335">
    <property type="entry name" value="S-adenosyl-L-methionine-dependent methyltransferases"/>
    <property type="match status" value="1"/>
</dbReference>
<dbReference type="GO" id="GO:0032259">
    <property type="term" value="P:methylation"/>
    <property type="evidence" value="ECO:0007669"/>
    <property type="project" value="UniProtKB-KW"/>
</dbReference>
<keyword evidence="2" id="KW-0489">Methyltransferase</keyword>
<proteinExistence type="predicted"/>
<dbReference type="GO" id="GO:0008757">
    <property type="term" value="F:S-adenosylmethionine-dependent methyltransferase activity"/>
    <property type="evidence" value="ECO:0007669"/>
    <property type="project" value="InterPro"/>
</dbReference>
<evidence type="ECO:0000259" key="1">
    <source>
        <dbReference type="Pfam" id="PF08241"/>
    </source>
</evidence>
<dbReference type="InterPro" id="IPR013216">
    <property type="entry name" value="Methyltransf_11"/>
</dbReference>
<protein>
    <submittedName>
        <fullName evidence="2">Methyltransferase domain-containing protein</fullName>
    </submittedName>
</protein>
<evidence type="ECO:0000313" key="2">
    <source>
        <dbReference type="EMBL" id="NHO53446.1"/>
    </source>
</evidence>
<name>A0A967B7E8_9PROT</name>
<gene>
    <name evidence="2" type="ORF">GOB87_05635</name>
</gene>
<comment type="caution">
    <text evidence="2">The sequence shown here is derived from an EMBL/GenBank/DDBJ whole genome shotgun (WGS) entry which is preliminary data.</text>
</comment>
<keyword evidence="2" id="KW-0808">Transferase</keyword>
<accession>A0A967B7E8</accession>
<evidence type="ECO:0000313" key="3">
    <source>
        <dbReference type="Proteomes" id="UP000597459"/>
    </source>
</evidence>
<organism evidence="2 3">
    <name type="scientific">Acetobacter estunensis</name>
    <dbReference type="NCBI Taxonomy" id="104097"/>
    <lineage>
        <taxon>Bacteria</taxon>
        <taxon>Pseudomonadati</taxon>
        <taxon>Pseudomonadota</taxon>
        <taxon>Alphaproteobacteria</taxon>
        <taxon>Acetobacterales</taxon>
        <taxon>Acetobacteraceae</taxon>
        <taxon>Acetobacter</taxon>
    </lineage>
</organism>
<dbReference type="Pfam" id="PF08241">
    <property type="entry name" value="Methyltransf_11"/>
    <property type="match status" value="1"/>
</dbReference>
<reference evidence="2" key="1">
    <citation type="submission" date="2019-11" db="EMBL/GenBank/DDBJ databases">
        <title>Description of new Acetobacter species.</title>
        <authorList>
            <person name="Cleenwerck I."/>
            <person name="Sombolestani A.S."/>
        </authorList>
    </citation>
    <scope>NUCLEOTIDE SEQUENCE</scope>
    <source>
        <strain evidence="2">LMG 1626</strain>
    </source>
</reference>
<sequence>MNGNGHETWLLPQGLHGSVRFMRDEVRTVEAFYNAPVGTDTGRLLGRHLLAAWPELAGQRLLGIGHAAPFLPLWDARTSLAVSARLGLSGAALGLHQRYGRECVVSETALPFPDLSFDRVLMIHALETSHAGGELLRAVWRVLRDDGKLLLVVPNRRGVWALSDTTPFGQGRPFSQRQLWRQLAQCMFHVERSGTALYPPPFPSLHRRKVGDLLERAGSAVLPACGGVVIVEAVKDLWGGLPLTRESVRAQPARQVVGAG</sequence>
<keyword evidence="3" id="KW-1185">Reference proteome</keyword>